<protein>
    <submittedName>
        <fullName evidence="1">Uncharacterized protein</fullName>
    </submittedName>
</protein>
<evidence type="ECO:0000313" key="2">
    <source>
        <dbReference type="Proteomes" id="UP000594638"/>
    </source>
</evidence>
<proteinExistence type="predicted"/>
<comment type="caution">
    <text evidence="1">The sequence shown here is derived from an EMBL/GenBank/DDBJ whole genome shotgun (WGS) entry which is preliminary data.</text>
</comment>
<dbReference type="Gramene" id="OE9A114988T1">
    <property type="protein sequence ID" value="OE9A114988C1"/>
    <property type="gene ID" value="OE9A114988"/>
</dbReference>
<reference evidence="1 2" key="1">
    <citation type="submission" date="2019-12" db="EMBL/GenBank/DDBJ databases">
        <authorList>
            <person name="Alioto T."/>
            <person name="Alioto T."/>
            <person name="Gomez Garrido J."/>
        </authorList>
    </citation>
    <scope>NUCLEOTIDE SEQUENCE [LARGE SCALE GENOMIC DNA]</scope>
</reference>
<gene>
    <name evidence="1" type="ORF">OLEA9_A114988</name>
</gene>
<evidence type="ECO:0000313" key="1">
    <source>
        <dbReference type="EMBL" id="CAA2964353.1"/>
    </source>
</evidence>
<dbReference type="AlphaFoldDB" id="A0A8S0QFW8"/>
<accession>A0A8S0QFW8</accession>
<organism evidence="1 2">
    <name type="scientific">Olea europaea subsp. europaea</name>
    <dbReference type="NCBI Taxonomy" id="158383"/>
    <lineage>
        <taxon>Eukaryota</taxon>
        <taxon>Viridiplantae</taxon>
        <taxon>Streptophyta</taxon>
        <taxon>Embryophyta</taxon>
        <taxon>Tracheophyta</taxon>
        <taxon>Spermatophyta</taxon>
        <taxon>Magnoliopsida</taxon>
        <taxon>eudicotyledons</taxon>
        <taxon>Gunneridae</taxon>
        <taxon>Pentapetalae</taxon>
        <taxon>asterids</taxon>
        <taxon>lamiids</taxon>
        <taxon>Lamiales</taxon>
        <taxon>Oleaceae</taxon>
        <taxon>Oleeae</taxon>
        <taxon>Olea</taxon>
    </lineage>
</organism>
<dbReference type="Proteomes" id="UP000594638">
    <property type="component" value="Unassembled WGS sequence"/>
</dbReference>
<keyword evidence="2" id="KW-1185">Reference proteome</keyword>
<sequence>MLDGLLMARVGGFAGADWCSYDESKQWSTVSRDLDLEEMIVVIWAGVMGKHGDDGDDDRVFLLDSMVAVVKDVEDKIELGIEMCG</sequence>
<dbReference type="EMBL" id="CACTIH010001823">
    <property type="protein sequence ID" value="CAA2964353.1"/>
    <property type="molecule type" value="Genomic_DNA"/>
</dbReference>
<name>A0A8S0QFW8_OLEEU</name>